<evidence type="ECO:0000256" key="4">
    <source>
        <dbReference type="ARBA" id="ARBA00023125"/>
    </source>
</evidence>
<comment type="caution">
    <text evidence="7">The sequence shown here is derived from an EMBL/GenBank/DDBJ whole genome shotgun (WGS) entry which is preliminary data.</text>
</comment>
<name>A0ABU0XB29_9PSEU</name>
<dbReference type="CDD" id="cd00090">
    <property type="entry name" value="HTH_ARSR"/>
    <property type="match status" value="1"/>
</dbReference>
<dbReference type="EMBL" id="NSDM01000036">
    <property type="protein sequence ID" value="MDQ2589257.1"/>
    <property type="molecule type" value="Genomic_DNA"/>
</dbReference>
<evidence type="ECO:0000256" key="5">
    <source>
        <dbReference type="ARBA" id="ARBA00023163"/>
    </source>
</evidence>
<dbReference type="Pfam" id="PF22381">
    <property type="entry name" value="Staph_reg_Sar_Rot"/>
    <property type="match status" value="1"/>
</dbReference>
<evidence type="ECO:0000313" key="7">
    <source>
        <dbReference type="EMBL" id="MDQ2589257.1"/>
    </source>
</evidence>
<dbReference type="InterPro" id="IPR055166">
    <property type="entry name" value="Transc_reg_Sar_Rot_HTH"/>
</dbReference>
<gene>
    <name evidence="7" type="ORF">CKY47_36115</name>
</gene>
<keyword evidence="3" id="KW-0805">Transcription regulation</keyword>
<dbReference type="PROSITE" id="PS50995">
    <property type="entry name" value="HTH_MARR_2"/>
    <property type="match status" value="1"/>
</dbReference>
<dbReference type="RefSeq" id="WP_306750954.1">
    <property type="nucleotide sequence ID" value="NZ_NSDM01000036.1"/>
</dbReference>
<protein>
    <submittedName>
        <fullName evidence="7">MarR family transcriptional regulator</fullName>
    </submittedName>
</protein>
<evidence type="ECO:0000259" key="6">
    <source>
        <dbReference type="PROSITE" id="PS50995"/>
    </source>
</evidence>
<dbReference type="SUPFAM" id="SSF46785">
    <property type="entry name" value="Winged helix' DNA-binding domain"/>
    <property type="match status" value="1"/>
</dbReference>
<dbReference type="SMART" id="SM00347">
    <property type="entry name" value="HTH_MARR"/>
    <property type="match status" value="1"/>
</dbReference>
<evidence type="ECO:0000256" key="3">
    <source>
        <dbReference type="ARBA" id="ARBA00023015"/>
    </source>
</evidence>
<dbReference type="PANTHER" id="PTHR33164">
    <property type="entry name" value="TRANSCRIPTIONAL REGULATOR, MARR FAMILY"/>
    <property type="match status" value="1"/>
</dbReference>
<dbReference type="Gene3D" id="1.10.10.10">
    <property type="entry name" value="Winged helix-like DNA-binding domain superfamily/Winged helix DNA-binding domain"/>
    <property type="match status" value="1"/>
</dbReference>
<dbReference type="InterPro" id="IPR039422">
    <property type="entry name" value="MarR/SlyA-like"/>
</dbReference>
<organism evidence="7 8">
    <name type="scientific">Saccharothrix yanglingensis</name>
    <dbReference type="NCBI Taxonomy" id="659496"/>
    <lineage>
        <taxon>Bacteria</taxon>
        <taxon>Bacillati</taxon>
        <taxon>Actinomycetota</taxon>
        <taxon>Actinomycetes</taxon>
        <taxon>Pseudonocardiales</taxon>
        <taxon>Pseudonocardiaceae</taxon>
        <taxon>Saccharothrix</taxon>
    </lineage>
</organism>
<keyword evidence="2" id="KW-0963">Cytoplasm</keyword>
<sequence length="152" mass="16555">MDVPPLERGSAVDDLLCFALYAASRAVTAAYRPLLQDLGLTYPQYLVMLALWDREEPMPVKDLGDALQLDYGTLTPLLKRLEAAGLVTRRRRADDERSVLVGLTDEGRALRGSTGGITTSIGAAMGLPEVEVDRLRESLRHLAANVAAHNAR</sequence>
<evidence type="ECO:0000256" key="1">
    <source>
        <dbReference type="ARBA" id="ARBA00004496"/>
    </source>
</evidence>
<dbReference type="InterPro" id="IPR036388">
    <property type="entry name" value="WH-like_DNA-bd_sf"/>
</dbReference>
<proteinExistence type="predicted"/>
<keyword evidence="4" id="KW-0238">DNA-binding</keyword>
<evidence type="ECO:0000256" key="2">
    <source>
        <dbReference type="ARBA" id="ARBA00022490"/>
    </source>
</evidence>
<dbReference type="PRINTS" id="PR00598">
    <property type="entry name" value="HTHMARR"/>
</dbReference>
<dbReference type="PANTHER" id="PTHR33164:SF5">
    <property type="entry name" value="ORGANIC HYDROPEROXIDE RESISTANCE TRANSCRIPTIONAL REGULATOR"/>
    <property type="match status" value="1"/>
</dbReference>
<accession>A0ABU0XB29</accession>
<keyword evidence="5" id="KW-0804">Transcription</keyword>
<dbReference type="Proteomes" id="UP001225605">
    <property type="component" value="Unassembled WGS sequence"/>
</dbReference>
<reference evidence="7 8" key="1">
    <citation type="submission" date="2017-06" db="EMBL/GenBank/DDBJ databases">
        <title>Cultured bacterium strain Saccharothrix yanglingensis Hhs.015.</title>
        <authorList>
            <person name="Xia Y."/>
        </authorList>
    </citation>
    <scope>NUCLEOTIDE SEQUENCE [LARGE SCALE GENOMIC DNA]</scope>
    <source>
        <strain evidence="7 8">Hhs.015</strain>
    </source>
</reference>
<feature type="domain" description="HTH marR-type" evidence="6">
    <location>
        <begin position="13"/>
        <end position="144"/>
    </location>
</feature>
<dbReference type="InterPro" id="IPR000835">
    <property type="entry name" value="HTH_MarR-typ"/>
</dbReference>
<evidence type="ECO:0000313" key="8">
    <source>
        <dbReference type="Proteomes" id="UP001225605"/>
    </source>
</evidence>
<keyword evidence="8" id="KW-1185">Reference proteome</keyword>
<comment type="subcellular location">
    <subcellularLocation>
        <location evidence="1">Cytoplasm</location>
    </subcellularLocation>
</comment>
<dbReference type="InterPro" id="IPR011991">
    <property type="entry name" value="ArsR-like_HTH"/>
</dbReference>
<dbReference type="InterPro" id="IPR036390">
    <property type="entry name" value="WH_DNA-bd_sf"/>
</dbReference>